<protein>
    <recommendedName>
        <fullName evidence="2">Porin</fullName>
    </recommendedName>
</protein>
<organism evidence="1">
    <name type="scientific">marine sediment metagenome</name>
    <dbReference type="NCBI Taxonomy" id="412755"/>
    <lineage>
        <taxon>unclassified sequences</taxon>
        <taxon>metagenomes</taxon>
        <taxon>ecological metagenomes</taxon>
    </lineage>
</organism>
<dbReference type="AlphaFoldDB" id="A0A0F9LY95"/>
<evidence type="ECO:0008006" key="2">
    <source>
        <dbReference type="Google" id="ProtNLM"/>
    </source>
</evidence>
<dbReference type="EMBL" id="LAZR01010012">
    <property type="protein sequence ID" value="KKM69305.1"/>
    <property type="molecule type" value="Genomic_DNA"/>
</dbReference>
<name>A0A0F9LY95_9ZZZZ</name>
<gene>
    <name evidence="1" type="ORF">LCGC14_1452170</name>
</gene>
<evidence type="ECO:0000313" key="1">
    <source>
        <dbReference type="EMBL" id="KKM69305.1"/>
    </source>
</evidence>
<accession>A0A0F9LY95</accession>
<sequence>HYLIDEATIAYIEARKDFSDFESDNDDQQAQMEQSEDDGIAFGFRYKF</sequence>
<proteinExistence type="predicted"/>
<reference evidence="1" key="1">
    <citation type="journal article" date="2015" name="Nature">
        <title>Complex archaea that bridge the gap between prokaryotes and eukaryotes.</title>
        <authorList>
            <person name="Spang A."/>
            <person name="Saw J.H."/>
            <person name="Jorgensen S.L."/>
            <person name="Zaremba-Niedzwiedzka K."/>
            <person name="Martijn J."/>
            <person name="Lind A.E."/>
            <person name="van Eijk R."/>
            <person name="Schleper C."/>
            <person name="Guy L."/>
            <person name="Ettema T.J."/>
        </authorList>
    </citation>
    <scope>NUCLEOTIDE SEQUENCE</scope>
</reference>
<feature type="non-terminal residue" evidence="1">
    <location>
        <position position="1"/>
    </location>
</feature>
<comment type="caution">
    <text evidence="1">The sequence shown here is derived from an EMBL/GenBank/DDBJ whole genome shotgun (WGS) entry which is preliminary data.</text>
</comment>